<dbReference type="AlphaFoldDB" id="A0A1G2CVZ5"/>
<evidence type="ECO:0000313" key="5">
    <source>
        <dbReference type="Proteomes" id="UP000177122"/>
    </source>
</evidence>
<accession>A0A1G2CVZ5</accession>
<gene>
    <name evidence="4" type="ORF">A2845_03200</name>
</gene>
<dbReference type="PANTHER" id="PTHR46708:SF2">
    <property type="entry name" value="FIBRONECTIN TYPE-III DOMAIN-CONTAINING PROTEIN"/>
    <property type="match status" value="1"/>
</dbReference>
<comment type="caution">
    <text evidence="4">The sequence shown here is derived from an EMBL/GenBank/DDBJ whole genome shotgun (WGS) entry which is preliminary data.</text>
</comment>
<dbReference type="SUPFAM" id="SSF49265">
    <property type="entry name" value="Fibronectin type III"/>
    <property type="match status" value="1"/>
</dbReference>
<dbReference type="SMART" id="SM00060">
    <property type="entry name" value="FN3"/>
    <property type="match status" value="3"/>
</dbReference>
<protein>
    <recommendedName>
        <fullName evidence="3">Fibronectin type-III domain-containing protein</fullName>
    </recommendedName>
</protein>
<dbReference type="SUPFAM" id="SSF49363">
    <property type="entry name" value="Purple acid phosphatase, N-terminal domain"/>
    <property type="match status" value="1"/>
</dbReference>
<name>A0A1G2CVZ5_9BACT</name>
<dbReference type="Gene3D" id="2.60.40.10">
    <property type="entry name" value="Immunoglobulins"/>
    <property type="match status" value="1"/>
</dbReference>
<dbReference type="Proteomes" id="UP000177122">
    <property type="component" value="Unassembled WGS sequence"/>
</dbReference>
<feature type="domain" description="Fibronectin type-III" evidence="3">
    <location>
        <begin position="199"/>
        <end position="299"/>
    </location>
</feature>
<organism evidence="4 5">
    <name type="scientific">Candidatus Lloydbacteria bacterium RIFCSPHIGHO2_01_FULL_49_22</name>
    <dbReference type="NCBI Taxonomy" id="1798658"/>
    <lineage>
        <taxon>Bacteria</taxon>
        <taxon>Candidatus Lloydiibacteriota</taxon>
    </lineage>
</organism>
<dbReference type="EMBL" id="MHLI01000011">
    <property type="protein sequence ID" value="OGZ05437.1"/>
    <property type="molecule type" value="Genomic_DNA"/>
</dbReference>
<dbReference type="Gene3D" id="2.60.40.380">
    <property type="entry name" value="Purple acid phosphatase-like, N-terminal"/>
    <property type="match status" value="1"/>
</dbReference>
<dbReference type="PROSITE" id="PS50853">
    <property type="entry name" value="FN3"/>
    <property type="match status" value="1"/>
</dbReference>
<keyword evidence="1" id="KW-0677">Repeat</keyword>
<dbReference type="InterPro" id="IPR015914">
    <property type="entry name" value="PAPs_N"/>
</dbReference>
<evidence type="ECO:0000256" key="1">
    <source>
        <dbReference type="ARBA" id="ARBA00022737"/>
    </source>
</evidence>
<dbReference type="InterPro" id="IPR050991">
    <property type="entry name" value="ECM_Regulatory_Proteins"/>
</dbReference>
<dbReference type="InterPro" id="IPR013783">
    <property type="entry name" value="Ig-like_fold"/>
</dbReference>
<feature type="region of interest" description="Disordered" evidence="2">
    <location>
        <begin position="238"/>
        <end position="258"/>
    </location>
</feature>
<dbReference type="Pfam" id="PF16656">
    <property type="entry name" value="Pur_ac_phosph_N"/>
    <property type="match status" value="1"/>
</dbReference>
<evidence type="ECO:0000313" key="4">
    <source>
        <dbReference type="EMBL" id="OGZ05437.1"/>
    </source>
</evidence>
<dbReference type="GO" id="GO:0046872">
    <property type="term" value="F:metal ion binding"/>
    <property type="evidence" value="ECO:0007669"/>
    <property type="project" value="InterPro"/>
</dbReference>
<dbReference type="PANTHER" id="PTHR46708">
    <property type="entry name" value="TENASCIN"/>
    <property type="match status" value="1"/>
</dbReference>
<dbReference type="InterPro" id="IPR008963">
    <property type="entry name" value="Purple_acid_Pase-like_N"/>
</dbReference>
<dbReference type="CDD" id="cd00063">
    <property type="entry name" value="FN3"/>
    <property type="match status" value="3"/>
</dbReference>
<dbReference type="GO" id="GO:0003993">
    <property type="term" value="F:acid phosphatase activity"/>
    <property type="evidence" value="ECO:0007669"/>
    <property type="project" value="InterPro"/>
</dbReference>
<evidence type="ECO:0000256" key="2">
    <source>
        <dbReference type="SAM" id="MobiDB-lite"/>
    </source>
</evidence>
<dbReference type="InterPro" id="IPR003961">
    <property type="entry name" value="FN3_dom"/>
</dbReference>
<reference evidence="4 5" key="1">
    <citation type="journal article" date="2016" name="Nat. Commun.">
        <title>Thousands of microbial genomes shed light on interconnected biogeochemical processes in an aquifer system.</title>
        <authorList>
            <person name="Anantharaman K."/>
            <person name="Brown C.T."/>
            <person name="Hug L.A."/>
            <person name="Sharon I."/>
            <person name="Castelle C.J."/>
            <person name="Probst A.J."/>
            <person name="Thomas B.C."/>
            <person name="Singh A."/>
            <person name="Wilkins M.J."/>
            <person name="Karaoz U."/>
            <person name="Brodie E.L."/>
            <person name="Williams K.H."/>
            <person name="Hubbard S.S."/>
            <person name="Banfield J.F."/>
        </authorList>
    </citation>
    <scope>NUCLEOTIDE SEQUENCE [LARGE SCALE GENOMIC DNA]</scope>
</reference>
<evidence type="ECO:0000259" key="3">
    <source>
        <dbReference type="PROSITE" id="PS50853"/>
    </source>
</evidence>
<proteinExistence type="predicted"/>
<sequence>MSSAFFYSFLSVLRYTIESMRFMNKLGVLASLSLVGGAIGYGLFGPASLFAQVSGDGIPPRLSNIEIVSLNATTSVITWNTDEDADSEVNFGLTKDYGVIRDSIPNKKTHRLILEGLEPSTMYHLRIGSSDEGGNQALSGDYTITTKGVMSAKELEKIPVDERVIVDRAITSVRQLKSMEGLRAVSEEIDDVAKKVLEAPRIIGSPGVKEVGSDYAIVTWSTDQDAGGVVRYARDSDYRPGTDKAYSTESGDAGERTREHSVRVNGLSPGTLHHFQVVSDSDLGLTGESRDDTFITKAQLPSIMNFRIIKVEADSATVAWRTSIPAAGTVEYTNTKTKEAKSAGSPVFALSHQLKIAGLSLGLRYTAIVKAENIVGDKVTSAPISFTTIKDIAPPIISKVSNESTLFPSADAKVQTIVSWGTDEQAYCQFFYREGLNPAIEPSGLGEEKEPRTDHVSVVVEFLPSTVYQFWVECRDEARNKTKSENFVLFTPNKEKSIIDIILENFQGTFGWVKNIGK</sequence>
<dbReference type="InterPro" id="IPR036116">
    <property type="entry name" value="FN3_sf"/>
</dbReference>